<dbReference type="PANTHER" id="PTHR33429">
    <property type="entry name" value="OS02G0708000 PROTEIN-RELATED"/>
    <property type="match status" value="1"/>
</dbReference>
<dbReference type="AlphaFoldDB" id="A0A2U1KBL1"/>
<sequence>MSVEQAEQAPLVFPVSETNPPTQHKSDGSFGSVFIVLAVIVVISAVACILGRMCNKKHNKSKPSKHAKPPKGKDLKHNRNAFQTKDGDIEFGFDKKFSSAKVASNGEPNFGRPNSFREHNMGPNMGPQMGPNMGPQMGPNMGRPNSFKEPPMGRPDSFREPPMGRPDSFREPSMGRPNSFRKGEFRDDHVRFLSRHTNTHNWKKLNSEKHTHQVSLQWDPKIVHKNGKWLLNSSPIVRSWGSEGAYIHSAWHSSTRNQERNKTRSLFSKKYLTNSEVYYSLIRAIHETGNTEANSKWAAYTIKVSYNQCSNNQHKQCPCRQTIRDPVLYSYFQVEKFYRL</sequence>
<name>A0A2U1KBL1_ARTAN</name>
<evidence type="ECO:0000256" key="2">
    <source>
        <dbReference type="SAM" id="Phobius"/>
    </source>
</evidence>
<reference evidence="3 4" key="1">
    <citation type="journal article" date="2018" name="Mol. Plant">
        <title>The genome of Artemisia annua provides insight into the evolution of Asteraceae family and artemisinin biosynthesis.</title>
        <authorList>
            <person name="Shen Q."/>
            <person name="Zhang L."/>
            <person name="Liao Z."/>
            <person name="Wang S."/>
            <person name="Yan T."/>
            <person name="Shi P."/>
            <person name="Liu M."/>
            <person name="Fu X."/>
            <person name="Pan Q."/>
            <person name="Wang Y."/>
            <person name="Lv Z."/>
            <person name="Lu X."/>
            <person name="Zhang F."/>
            <person name="Jiang W."/>
            <person name="Ma Y."/>
            <person name="Chen M."/>
            <person name="Hao X."/>
            <person name="Li L."/>
            <person name="Tang Y."/>
            <person name="Lv G."/>
            <person name="Zhou Y."/>
            <person name="Sun X."/>
            <person name="Brodelius P.E."/>
            <person name="Rose J.K.C."/>
            <person name="Tang K."/>
        </authorList>
    </citation>
    <scope>NUCLEOTIDE SEQUENCE [LARGE SCALE GENOMIC DNA]</scope>
    <source>
        <strain evidence="4">cv. Huhao1</strain>
        <tissue evidence="3">Leaf</tissue>
    </source>
</reference>
<feature type="region of interest" description="Disordered" evidence="1">
    <location>
        <begin position="102"/>
        <end position="183"/>
    </location>
</feature>
<comment type="caution">
    <text evidence="3">The sequence shown here is derived from an EMBL/GenBank/DDBJ whole genome shotgun (WGS) entry which is preliminary data.</text>
</comment>
<evidence type="ECO:0000313" key="4">
    <source>
        <dbReference type="Proteomes" id="UP000245207"/>
    </source>
</evidence>
<feature type="region of interest" description="Disordered" evidence="1">
    <location>
        <begin position="56"/>
        <end position="78"/>
    </location>
</feature>
<dbReference type="PANTHER" id="PTHR33429:SF7">
    <property type="entry name" value="OS02G0708000 PROTEIN"/>
    <property type="match status" value="1"/>
</dbReference>
<dbReference type="Proteomes" id="UP000245207">
    <property type="component" value="Unassembled WGS sequence"/>
</dbReference>
<feature type="compositionally biased region" description="Basic residues" evidence="1">
    <location>
        <begin position="56"/>
        <end position="70"/>
    </location>
</feature>
<proteinExistence type="predicted"/>
<keyword evidence="4" id="KW-1185">Reference proteome</keyword>
<dbReference type="OrthoDB" id="1906668at2759"/>
<dbReference type="EMBL" id="PKPP01024104">
    <property type="protein sequence ID" value="PWA34043.1"/>
    <property type="molecule type" value="Genomic_DNA"/>
</dbReference>
<accession>A0A2U1KBL1</accession>
<keyword evidence="2" id="KW-1133">Transmembrane helix</keyword>
<keyword evidence="2" id="KW-0472">Membrane</keyword>
<gene>
    <name evidence="3" type="ORF">CTI12_AA622880</name>
</gene>
<feature type="region of interest" description="Disordered" evidence="1">
    <location>
        <begin position="1"/>
        <end position="26"/>
    </location>
</feature>
<feature type="transmembrane region" description="Helical" evidence="2">
    <location>
        <begin position="30"/>
        <end position="50"/>
    </location>
</feature>
<organism evidence="3 4">
    <name type="scientific">Artemisia annua</name>
    <name type="common">Sweet wormwood</name>
    <dbReference type="NCBI Taxonomy" id="35608"/>
    <lineage>
        <taxon>Eukaryota</taxon>
        <taxon>Viridiplantae</taxon>
        <taxon>Streptophyta</taxon>
        <taxon>Embryophyta</taxon>
        <taxon>Tracheophyta</taxon>
        <taxon>Spermatophyta</taxon>
        <taxon>Magnoliopsida</taxon>
        <taxon>eudicotyledons</taxon>
        <taxon>Gunneridae</taxon>
        <taxon>Pentapetalae</taxon>
        <taxon>asterids</taxon>
        <taxon>campanulids</taxon>
        <taxon>Asterales</taxon>
        <taxon>Asteraceae</taxon>
        <taxon>Asteroideae</taxon>
        <taxon>Anthemideae</taxon>
        <taxon>Artemisiinae</taxon>
        <taxon>Artemisia</taxon>
    </lineage>
</organism>
<evidence type="ECO:0000313" key="3">
    <source>
        <dbReference type="EMBL" id="PWA34043.1"/>
    </source>
</evidence>
<evidence type="ECO:0000256" key="1">
    <source>
        <dbReference type="SAM" id="MobiDB-lite"/>
    </source>
</evidence>
<protein>
    <submittedName>
        <fullName evidence="3">Uncharacterized protein</fullName>
    </submittedName>
</protein>
<keyword evidence="2" id="KW-0812">Transmembrane</keyword>